<feature type="region of interest" description="Disordered" evidence="5">
    <location>
        <begin position="731"/>
        <end position="893"/>
    </location>
</feature>
<sequence>MDKHDRFIAINQTLPGLEDFLKVVLGSEPLSEEAERQRIEFLRRLESVSKPPSLPPRPAHLSERYRARVQQNELNYSGSALPAEEGNLYKNEKTLDPVEFASQQRELSRVTNLYKTYLPQTVVLGEKGSKNGGLYFPKTGNTTFSRENLRDSIQSTSSAEDDIYEHLKSISPNQPITPFEAIPDSKNDDTFVYPSPPKTPQEHTGTGIYVGARPGSFRASAGKGKISTGWFKKETKVYEGVYVSNLREPIIKGYLKDIKANKRRWCVLQGNRLHIFKTQDDPAMMIIDLLGCDIGVDDKKKISYSFRLTPKEGPGVSLAIEDGQDLSPWMSAIMAAVVRRGSVDRPISPLESAYSLEQARAEKAARGFEVDGGIEMEEADVENIYEEPIDQDTSGTVTLVAFSTLTEIIESDDEDEDEGYDAPLPPLPIIDDYSSSESSSDEDESIEKKGPIEKAAAKKKIYDAIPADLLAELSGVKYSVVSATNKSQDSICEEASTNEHSLDLTDSHSEHSGNISNRHSYSEPLASDDTGSSEPKEDKTDSFSRKRSSTTLSASMDSICSDTDEKTRSRSLTSVSSKVLGPKTKRRKLVPAEAEQHFLQDPTAMHSGILYQKRRLGVWSKRYCKIINSRFKCYRNPTDHKPSLDFPILGYDISLMDSKDSRKSYCIKISHPSQDTYFFATDSRISIERWIEVLSLAATGRLDVIAPYPPYFCAEQSGDELKSRSRESLLSCEDRLSDDESADNLDEMDGGERESTLGRPEPMNEEQSDLPADENTTILPEDTRKLEHFTELQTQTAEPEEDHSTEVQQSAEEGVRERVQKKRKEKPSDKDGTKTPSTMSPPHSMFISEAVDGQAKPEPMIEDSMSQPPGNAKESAEDSTAKKDRRWTENLKKKKLTRGHSYDYRLRGNIAAAAPPENAKNKHFSMRRKNSQTFSSLLKLFDKGRFCGYLTEVRHNKFGTTHLRRWCAVKNGVLIMYNSESEETPQGKLSLVDMWLTDKSDESRNKFAFSLEDKDGNATVLQTTVRDDYLKWMGVLELFTEVRVERPTQEVAEPLRKTDSVTSEESDGSFERGTLKSKSMRAANKLIDEIYALAPGKVRSSLRLKLPQRVNVRDIFRKTHSSYDLEGASTEGPSSSLPDTEIDTLAVFGGFLTQIEPDVSDSHTGNSRWCTIKEKELLVFLNRKATDPVQKIPLMNSFVSDLSEDEDNLNRFQIRCGKLSIVFEAWDKFDLNRWLQMLASVTEHRNSSDDERPKCVGRLTSPTFARKKIHRRTKSEDIQEDEKDATTTARRYTKPKDGSTSSVDRLMSGYLQEVREAHGARTLLRRWCVATSEKFIVYDNQNSKKASFEWDLSDMELQDQSDLDAGVFGFCVILGEKKLCFKVIDEDSARHWLSVLARYCQTVPANQPIIKSPRKWKSVDKEDRRRSSSDNDLKTAKKTEKESNVLEVLSEGRAGGRKLVRRATEDSSFLRKFHRSETFKAPWRASSEKIEVKMRERPGRAAANKAWKRYSCGSLFDSEGKYSGYLMEIVTSDLYSSQVRRWCLQKDDYLFVYDNEATEHAIKVIPLFDAKVVDASNYDACVYRFRIDYGESKSVFFRALTRSDLEKWTTIISVKTAVLQDRSERRLRRSRTLSLEISSHDVTVSSESDVTSPDLQNPKNLTMDSPSLQETASLWSSDSVFMRGISSEEGARTSVSSDLKPVDPIDKSSFSGFEQKDEHSTSVHFEDKAGLSGSNPPGPVDESSFSSLDLKDENSAPVFLEDDSGFSNVKPVDEDELSSSALEPSHDHSAPVHLEGDFRDRTFSETGNSDSNFKRVNRLSSIEDLSHIYENFLAFASTMAERSPEFQQQLYHVYENVTQAFDFRSQDSLHKKEDLVEEKASCSVAQETNVEKELGSPSMEMSSEFEKISLRDRERKDNEYMYRPYSGICGESELEKLAESLGEEDENEINTLAENKNENSTEVDLRGGRLAGETDDVKSTNESQSDEVVCSTYANVVESSGQTLLTDENAEEKHADDNNTVQSAPTLLHADCVSAVETGSSSFYLVQEVNEQIWSEVGSRVTSESVVETSMQISATAESATDRETSASLVGESPVENVAEEVAERVVVTQGPIDDSQDNEENFSAPEKKDSMEETAFSDIQHLSKDTALSEENRFTIRTNEIEESSLQLSCFKNNDSDSDVIKEAQTSDLTPSSGNSSPKCGSIQNVFIAGSFVTSTPLESKCSMEVHSKQNILSTVCACEQAQSWDEATLQVEEIASVPRQDPGLEIASTSACDNRDTLVTEISNEPKRKETVQDTPQLRHPSSQSNGESSNQETVICDTETTNQAKNTTDKTYRGDSCEQSDKMPSDLARSCVSDSTTYLDSSSDFRQNVDVPKKSPERDTDCSTKSSSDEEFTTPEDTIDFSGRNNEDDWTSITQDSRGTTSTEPVESIGTNRDHSSKSSEGPCDGHLLPAADPESDSKTSLSVPSDSCKVNASLEDKQELTRSQMDILKAVTAAFEEILELHGDENDSDDTKL</sequence>
<dbReference type="Gene3D" id="2.30.29.30">
    <property type="entry name" value="Pleckstrin-homology domain (PH domain)/Phosphotyrosine-binding domain (PTB)"/>
    <property type="match status" value="6"/>
</dbReference>
<feature type="compositionally biased region" description="Basic and acidic residues" evidence="5">
    <location>
        <begin position="1050"/>
        <end position="1059"/>
    </location>
</feature>
<feature type="compositionally biased region" description="Polar residues" evidence="5">
    <location>
        <begin position="1653"/>
        <end position="1666"/>
    </location>
</feature>
<dbReference type="SUPFAM" id="SSF50729">
    <property type="entry name" value="PH domain-like"/>
    <property type="match status" value="6"/>
</dbReference>
<feature type="compositionally biased region" description="Polar residues" evidence="5">
    <location>
        <begin position="549"/>
        <end position="561"/>
    </location>
</feature>
<name>A0ABN8M5B7_9CNID</name>
<dbReference type="Pfam" id="PF00169">
    <property type="entry name" value="PH"/>
    <property type="match status" value="5"/>
</dbReference>
<dbReference type="PANTHER" id="PTHR14338:SF7">
    <property type="entry name" value="PH DOMAIN-CONTAINING PROTEIN"/>
    <property type="match status" value="1"/>
</dbReference>
<dbReference type="InterPro" id="IPR030113">
    <property type="entry name" value="AFAP"/>
</dbReference>
<dbReference type="InterPro" id="IPR001849">
    <property type="entry name" value="PH_domain"/>
</dbReference>
<feature type="region of interest" description="Disordered" evidence="5">
    <location>
        <begin position="2262"/>
        <end position="2472"/>
    </location>
</feature>
<feature type="compositionally biased region" description="Acidic residues" evidence="5">
    <location>
        <begin position="2392"/>
        <end position="2402"/>
    </location>
</feature>
<feature type="region of interest" description="Disordered" evidence="5">
    <location>
        <begin position="1050"/>
        <end position="1076"/>
    </location>
</feature>
<feature type="compositionally biased region" description="Basic and acidic residues" evidence="5">
    <location>
        <begin position="2275"/>
        <end position="2294"/>
    </location>
</feature>
<feature type="domain" description="PH" evidence="6">
    <location>
        <begin position="1519"/>
        <end position="1617"/>
    </location>
</feature>
<feature type="compositionally biased region" description="Polar residues" evidence="5">
    <location>
        <begin position="2462"/>
        <end position="2472"/>
    </location>
</feature>
<feature type="compositionally biased region" description="Basic and acidic residues" evidence="5">
    <location>
        <begin position="1714"/>
        <end position="1729"/>
    </location>
</feature>
<evidence type="ECO:0000256" key="5">
    <source>
        <dbReference type="SAM" id="MobiDB-lite"/>
    </source>
</evidence>
<evidence type="ECO:0000313" key="8">
    <source>
        <dbReference type="Proteomes" id="UP001159427"/>
    </source>
</evidence>
<evidence type="ECO:0000256" key="4">
    <source>
        <dbReference type="ARBA" id="ARBA00023054"/>
    </source>
</evidence>
<feature type="compositionally biased region" description="Acidic residues" evidence="5">
    <location>
        <begin position="763"/>
        <end position="772"/>
    </location>
</feature>
<feature type="domain" description="PH" evidence="6">
    <location>
        <begin position="1304"/>
        <end position="1401"/>
    </location>
</feature>
<feature type="compositionally biased region" description="Basic and acidic residues" evidence="5">
    <location>
        <begin position="1784"/>
        <end position="1793"/>
    </location>
</feature>
<dbReference type="PANTHER" id="PTHR14338">
    <property type="entry name" value="ACTIN FILAMENT-ASSOCIATED PROTEIN 1 FAMILY MEMBER"/>
    <property type="match status" value="1"/>
</dbReference>
<dbReference type="EMBL" id="CALNXI010000233">
    <property type="protein sequence ID" value="CAH3022793.1"/>
    <property type="molecule type" value="Genomic_DNA"/>
</dbReference>
<feature type="compositionally biased region" description="Low complexity" evidence="5">
    <location>
        <begin position="429"/>
        <end position="438"/>
    </location>
</feature>
<feature type="region of interest" description="Disordered" evidence="5">
    <location>
        <begin position="410"/>
        <end position="451"/>
    </location>
</feature>
<feature type="domain" description="PH" evidence="6">
    <location>
        <begin position="1145"/>
        <end position="1243"/>
    </location>
</feature>
<protein>
    <recommendedName>
        <fullName evidence="6">PH domain-containing protein</fullName>
    </recommendedName>
</protein>
<feature type="compositionally biased region" description="Polar residues" evidence="5">
    <location>
        <begin position="2414"/>
        <end position="2434"/>
    </location>
</feature>
<comment type="subcellular location">
    <subcellularLocation>
        <location evidence="1">Cytoplasm</location>
    </subcellularLocation>
</comment>
<feature type="compositionally biased region" description="Basic and acidic residues" evidence="5">
    <location>
        <begin position="2374"/>
        <end position="2385"/>
    </location>
</feature>
<feature type="domain" description="PH" evidence="6">
    <location>
        <begin position="943"/>
        <end position="1041"/>
    </location>
</feature>
<feature type="compositionally biased region" description="Basic and acidic residues" evidence="5">
    <location>
        <begin position="781"/>
        <end position="790"/>
    </location>
</feature>
<evidence type="ECO:0000256" key="2">
    <source>
        <dbReference type="ARBA" id="ARBA00022490"/>
    </source>
</evidence>
<feature type="region of interest" description="Disordered" evidence="5">
    <location>
        <begin position="492"/>
        <end position="587"/>
    </location>
</feature>
<evidence type="ECO:0000256" key="3">
    <source>
        <dbReference type="ARBA" id="ARBA00022737"/>
    </source>
</evidence>
<feature type="domain" description="PH" evidence="6">
    <location>
        <begin position="248"/>
        <end position="338"/>
    </location>
</feature>
<dbReference type="Proteomes" id="UP001159427">
    <property type="component" value="Unassembled WGS sequence"/>
</dbReference>
<keyword evidence="3" id="KW-0677">Repeat</keyword>
<feature type="compositionally biased region" description="Acidic residues" evidence="5">
    <location>
        <begin position="410"/>
        <end position="420"/>
    </location>
</feature>
<dbReference type="PROSITE" id="PS50003">
    <property type="entry name" value="PH_DOMAIN"/>
    <property type="match status" value="6"/>
</dbReference>
<evidence type="ECO:0000259" key="6">
    <source>
        <dbReference type="PROSITE" id="PS50003"/>
    </source>
</evidence>
<comment type="caution">
    <text evidence="7">The sequence shown here is derived from an EMBL/GenBank/DDBJ whole genome shotgun (WGS) entry which is preliminary data.</text>
</comment>
<feature type="region of interest" description="Disordered" evidence="5">
    <location>
        <begin position="1690"/>
        <end position="1793"/>
    </location>
</feature>
<feature type="compositionally biased region" description="Basic and acidic residues" evidence="5">
    <location>
        <begin position="534"/>
        <end position="544"/>
    </location>
</feature>
<keyword evidence="8" id="KW-1185">Reference proteome</keyword>
<evidence type="ECO:0000256" key="1">
    <source>
        <dbReference type="ARBA" id="ARBA00004496"/>
    </source>
</evidence>
<gene>
    <name evidence="7" type="ORF">PEVE_00016835</name>
</gene>
<keyword evidence="2" id="KW-0963">Cytoplasm</keyword>
<feature type="compositionally biased region" description="Basic and acidic residues" evidence="5">
    <location>
        <begin position="2330"/>
        <end position="2347"/>
    </location>
</feature>
<evidence type="ECO:0000313" key="7">
    <source>
        <dbReference type="EMBL" id="CAH3022793.1"/>
    </source>
</evidence>
<feature type="compositionally biased region" description="Basic and acidic residues" evidence="5">
    <location>
        <begin position="500"/>
        <end position="511"/>
    </location>
</feature>
<feature type="compositionally biased region" description="Acidic residues" evidence="5">
    <location>
        <begin position="736"/>
        <end position="749"/>
    </location>
</feature>
<feature type="region of interest" description="Disordered" evidence="5">
    <location>
        <begin position="1938"/>
        <end position="1963"/>
    </location>
</feature>
<feature type="compositionally biased region" description="Basic and acidic residues" evidence="5">
    <location>
        <begin position="874"/>
        <end position="891"/>
    </location>
</feature>
<accession>A0ABN8M5B7</accession>
<dbReference type="InterPro" id="IPR011993">
    <property type="entry name" value="PH-like_dom_sf"/>
</dbReference>
<dbReference type="CDD" id="cd00821">
    <property type="entry name" value="PH"/>
    <property type="match status" value="4"/>
</dbReference>
<feature type="region of interest" description="Disordered" evidence="5">
    <location>
        <begin position="2112"/>
        <end position="2134"/>
    </location>
</feature>
<organism evidence="7 8">
    <name type="scientific">Porites evermanni</name>
    <dbReference type="NCBI Taxonomy" id="104178"/>
    <lineage>
        <taxon>Eukaryota</taxon>
        <taxon>Metazoa</taxon>
        <taxon>Cnidaria</taxon>
        <taxon>Anthozoa</taxon>
        <taxon>Hexacorallia</taxon>
        <taxon>Scleractinia</taxon>
        <taxon>Fungiina</taxon>
        <taxon>Poritidae</taxon>
        <taxon>Porites</taxon>
    </lineage>
</organism>
<proteinExistence type="predicted"/>
<feature type="compositionally biased region" description="Low complexity" evidence="5">
    <location>
        <begin position="2356"/>
        <end position="2367"/>
    </location>
</feature>
<keyword evidence="4" id="KW-0175">Coiled coil</keyword>
<feature type="domain" description="PH" evidence="6">
    <location>
        <begin position="603"/>
        <end position="699"/>
    </location>
</feature>
<dbReference type="SMART" id="SM00233">
    <property type="entry name" value="PH"/>
    <property type="match status" value="6"/>
</dbReference>
<feature type="region of interest" description="Disordered" evidence="5">
    <location>
        <begin position="1644"/>
        <end position="1666"/>
    </location>
</feature>
<reference evidence="7 8" key="1">
    <citation type="submission" date="2022-05" db="EMBL/GenBank/DDBJ databases">
        <authorList>
            <consortium name="Genoscope - CEA"/>
            <person name="William W."/>
        </authorList>
    </citation>
    <scope>NUCLEOTIDE SEQUENCE [LARGE SCALE GENOMIC DNA]</scope>
</reference>
<feature type="region of interest" description="Disordered" evidence="5">
    <location>
        <begin position="1269"/>
        <end position="1303"/>
    </location>
</feature>
<feature type="compositionally biased region" description="Low complexity" evidence="5">
    <location>
        <begin position="2304"/>
        <end position="2315"/>
    </location>
</feature>
<feature type="region of interest" description="Disordered" evidence="5">
    <location>
        <begin position="1411"/>
        <end position="1439"/>
    </location>
</feature>
<feature type="compositionally biased region" description="Basic and acidic residues" evidence="5">
    <location>
        <begin position="1417"/>
        <end position="1439"/>
    </location>
</feature>